<accession>A0A840A4T7</accession>
<feature type="transmembrane region" description="Helical" evidence="6">
    <location>
        <begin position="101"/>
        <end position="123"/>
    </location>
</feature>
<proteinExistence type="predicted"/>
<keyword evidence="2" id="KW-1003">Cell membrane</keyword>
<evidence type="ECO:0000256" key="6">
    <source>
        <dbReference type="SAM" id="Phobius"/>
    </source>
</evidence>
<gene>
    <name evidence="8" type="ORF">GGQ61_004395</name>
</gene>
<keyword evidence="9" id="KW-1185">Reference proteome</keyword>
<feature type="transmembrane region" description="Helical" evidence="6">
    <location>
        <begin position="20"/>
        <end position="36"/>
    </location>
</feature>
<dbReference type="InterPro" id="IPR016174">
    <property type="entry name" value="Di-haem_cyt_TM"/>
</dbReference>
<evidence type="ECO:0000256" key="4">
    <source>
        <dbReference type="ARBA" id="ARBA00022989"/>
    </source>
</evidence>
<dbReference type="Proteomes" id="UP000530564">
    <property type="component" value="Unassembled WGS sequence"/>
</dbReference>
<comment type="caution">
    <text evidence="8">The sequence shown here is derived from an EMBL/GenBank/DDBJ whole genome shotgun (WGS) entry which is preliminary data.</text>
</comment>
<name>A0A840A4T7_9CAUL</name>
<feature type="transmembrane region" description="Helical" evidence="6">
    <location>
        <begin position="48"/>
        <end position="68"/>
    </location>
</feature>
<comment type="subcellular location">
    <subcellularLocation>
        <location evidence="1">Cell membrane</location>
        <topology evidence="1">Multi-pass membrane protein</topology>
    </subcellularLocation>
</comment>
<dbReference type="GO" id="GO:0022904">
    <property type="term" value="P:respiratory electron transport chain"/>
    <property type="evidence" value="ECO:0007669"/>
    <property type="project" value="InterPro"/>
</dbReference>
<evidence type="ECO:0000313" key="9">
    <source>
        <dbReference type="Proteomes" id="UP000530564"/>
    </source>
</evidence>
<evidence type="ECO:0000313" key="8">
    <source>
        <dbReference type="EMBL" id="MBB3893646.1"/>
    </source>
</evidence>
<sequence length="223" mass="24197">MASDVAAGPPRPLWDLPTRIVHWSLVVLLLVSWLSAGENMQIHRWSGYAIVGLLVFRLWWGVAGGSTARFTHFLKGPGATLAYMRTLGARRPSDGPGHNPLGAWSVLAMLAVMLVQVGLGLFASDLDGLESGPLSHLVSFDASRVAAELHETVFRVLQALVALHIAAIVFYWAWKRQNLVGAMITGKRPFQGEALHPAALWRLLVGLALAVLVAWAIAKGLRF</sequence>
<dbReference type="EMBL" id="JACIDK010000016">
    <property type="protein sequence ID" value="MBB3893646.1"/>
    <property type="molecule type" value="Genomic_DNA"/>
</dbReference>
<evidence type="ECO:0000259" key="7">
    <source>
        <dbReference type="Pfam" id="PF01292"/>
    </source>
</evidence>
<evidence type="ECO:0000256" key="3">
    <source>
        <dbReference type="ARBA" id="ARBA00022692"/>
    </source>
</evidence>
<feature type="transmembrane region" description="Helical" evidence="6">
    <location>
        <begin position="194"/>
        <end position="218"/>
    </location>
</feature>
<dbReference type="GO" id="GO:0005886">
    <property type="term" value="C:plasma membrane"/>
    <property type="evidence" value="ECO:0007669"/>
    <property type="project" value="UniProtKB-SubCell"/>
</dbReference>
<feature type="transmembrane region" description="Helical" evidence="6">
    <location>
        <begin position="153"/>
        <end position="174"/>
    </location>
</feature>
<dbReference type="InterPro" id="IPR051542">
    <property type="entry name" value="Hydrogenase_cytochrome"/>
</dbReference>
<dbReference type="RefSeq" id="WP_183777140.1">
    <property type="nucleotide sequence ID" value="NZ_JACIDK010000016.1"/>
</dbReference>
<keyword evidence="3 6" id="KW-0812">Transmembrane</keyword>
<dbReference type="AlphaFoldDB" id="A0A840A4T7"/>
<dbReference type="PANTHER" id="PTHR30485">
    <property type="entry name" value="NI/FE-HYDROGENASE 1 B-TYPE CYTOCHROME SUBUNIT"/>
    <property type="match status" value="1"/>
</dbReference>
<evidence type="ECO:0000256" key="1">
    <source>
        <dbReference type="ARBA" id="ARBA00004651"/>
    </source>
</evidence>
<evidence type="ECO:0000256" key="5">
    <source>
        <dbReference type="ARBA" id="ARBA00023136"/>
    </source>
</evidence>
<evidence type="ECO:0000256" key="2">
    <source>
        <dbReference type="ARBA" id="ARBA00022475"/>
    </source>
</evidence>
<feature type="domain" description="Cytochrome b561 bacterial/Ni-hydrogenase" evidence="7">
    <location>
        <begin position="14"/>
        <end position="186"/>
    </location>
</feature>
<dbReference type="GO" id="GO:0009055">
    <property type="term" value="F:electron transfer activity"/>
    <property type="evidence" value="ECO:0007669"/>
    <property type="project" value="InterPro"/>
</dbReference>
<dbReference type="GO" id="GO:0020037">
    <property type="term" value="F:heme binding"/>
    <property type="evidence" value="ECO:0007669"/>
    <property type="project" value="TreeGrafter"/>
</dbReference>
<keyword evidence="4 6" id="KW-1133">Transmembrane helix</keyword>
<dbReference type="SUPFAM" id="SSF81342">
    <property type="entry name" value="Transmembrane di-heme cytochromes"/>
    <property type="match status" value="1"/>
</dbReference>
<dbReference type="Gene3D" id="1.20.950.20">
    <property type="entry name" value="Transmembrane di-heme cytochromes, Chain C"/>
    <property type="match status" value="1"/>
</dbReference>
<organism evidence="8 9">
    <name type="scientific">Phenylobacterium haematophilum</name>
    <dbReference type="NCBI Taxonomy" id="98513"/>
    <lineage>
        <taxon>Bacteria</taxon>
        <taxon>Pseudomonadati</taxon>
        <taxon>Pseudomonadota</taxon>
        <taxon>Alphaproteobacteria</taxon>
        <taxon>Caulobacterales</taxon>
        <taxon>Caulobacteraceae</taxon>
        <taxon>Phenylobacterium</taxon>
    </lineage>
</organism>
<keyword evidence="5 6" id="KW-0472">Membrane</keyword>
<dbReference type="PANTHER" id="PTHR30485:SF2">
    <property type="entry name" value="BLL0597 PROTEIN"/>
    <property type="match status" value="1"/>
</dbReference>
<dbReference type="Pfam" id="PF01292">
    <property type="entry name" value="Ni_hydr_CYTB"/>
    <property type="match status" value="1"/>
</dbReference>
<reference evidence="8 9" key="1">
    <citation type="submission" date="2020-08" db="EMBL/GenBank/DDBJ databases">
        <title>Genomic Encyclopedia of Type Strains, Phase IV (KMG-IV): sequencing the most valuable type-strain genomes for metagenomic binning, comparative biology and taxonomic classification.</title>
        <authorList>
            <person name="Goeker M."/>
        </authorList>
    </citation>
    <scope>NUCLEOTIDE SEQUENCE [LARGE SCALE GENOMIC DNA]</scope>
    <source>
        <strain evidence="8 9">DSM 21793</strain>
    </source>
</reference>
<dbReference type="InterPro" id="IPR011577">
    <property type="entry name" value="Cyt_b561_bac/Ni-Hgenase"/>
</dbReference>
<protein>
    <submittedName>
        <fullName evidence="8">Cytochrome b</fullName>
    </submittedName>
</protein>